<dbReference type="EMBL" id="CM000914">
    <property type="protein sequence ID" value="EFG03920.2"/>
    <property type="molecule type" value="Genomic_DNA"/>
</dbReference>
<dbReference type="eggNOG" id="COG1813">
    <property type="taxonomic scope" value="Bacteria"/>
</dbReference>
<dbReference type="SUPFAM" id="SSF47413">
    <property type="entry name" value="lambda repressor-like DNA-binding domains"/>
    <property type="match status" value="1"/>
</dbReference>
<keyword evidence="3" id="KW-1185">Reference proteome</keyword>
<evidence type="ECO:0000313" key="3">
    <source>
        <dbReference type="Proteomes" id="UP000002357"/>
    </source>
</evidence>
<evidence type="ECO:0000259" key="1">
    <source>
        <dbReference type="PROSITE" id="PS50943"/>
    </source>
</evidence>
<geneLocation type="plasmid" evidence="2 3">
    <name>pSCL4</name>
</geneLocation>
<sequence>MLPTVGNHNVDWHAFGDLKDAAGQGNYGAVIRRVRQILGLGQREFADRCGLSQAALSRLENRGGRGGYDMDILARVATAAGLPHDLVGLAHPTGGEGPVLRRDLLTAAAAAAVPLLPGATPHHTPDEPGILRQVTSAYRRLDATTPSRDLAEAAHPHLRLIQTLTARTTDPAHHQRMSAAASEAASFTAWLAWDTADHGSARHWYGTAITTAQHTGNELLTAYQLGSLASFDAETGHPHTALRRIEGARRQFTGPLPPLAAAWLASIEALAHAAGQDHAACDRALTACARHTGRIPQADPAAWPWIFTFDERKLSACRLACAARLPHSPRIRITDHDLTTAVTGGHDKQRALITLNAATTHLTRDRDPEAAFALATRALHAGLRLSSGRVADRARIFRRTAGRHGTAGGYADEFDTLLHTAYL</sequence>
<feature type="domain" description="HTH cro/C1-type" evidence="1">
    <location>
        <begin position="31"/>
        <end position="87"/>
    </location>
</feature>
<dbReference type="OrthoDB" id="4498936at2"/>
<evidence type="ECO:0000313" key="2">
    <source>
        <dbReference type="EMBL" id="EFG03920.2"/>
    </source>
</evidence>
<accession>D5SJ27</accession>
<dbReference type="Proteomes" id="UP000002357">
    <property type="component" value="Plasmid pSCL4"/>
</dbReference>
<dbReference type="GO" id="GO:0003677">
    <property type="term" value="F:DNA binding"/>
    <property type="evidence" value="ECO:0007669"/>
    <property type="project" value="UniProtKB-KW"/>
</dbReference>
<dbReference type="SMART" id="SM00530">
    <property type="entry name" value="HTH_XRE"/>
    <property type="match status" value="1"/>
</dbReference>
<dbReference type="Gene3D" id="1.10.260.40">
    <property type="entry name" value="lambda repressor-like DNA-binding domains"/>
    <property type="match status" value="1"/>
</dbReference>
<dbReference type="InterPro" id="IPR010982">
    <property type="entry name" value="Lambda_DNA-bd_dom_sf"/>
</dbReference>
<dbReference type="Pfam" id="PF13560">
    <property type="entry name" value="HTH_31"/>
    <property type="match status" value="1"/>
</dbReference>
<name>D5SJ27_STRCL</name>
<organism evidence="2 3">
    <name type="scientific">Streptomyces clavuligerus</name>
    <dbReference type="NCBI Taxonomy" id="1901"/>
    <lineage>
        <taxon>Bacteria</taxon>
        <taxon>Bacillati</taxon>
        <taxon>Actinomycetota</taxon>
        <taxon>Actinomycetes</taxon>
        <taxon>Kitasatosporales</taxon>
        <taxon>Streptomycetaceae</taxon>
        <taxon>Streptomyces</taxon>
    </lineage>
</organism>
<dbReference type="AlphaFoldDB" id="D5SJ27"/>
<reference evidence="2 3" key="1">
    <citation type="journal article" date="2010" name="Genome Biol. Evol.">
        <title>The sequence of a 1.8-mb bacterial linear plasmid reveals a rich evolutionary reservoir of secondary metabolic pathways.</title>
        <authorList>
            <person name="Medema M.H."/>
            <person name="Trefzer A."/>
            <person name="Kovalchuk A."/>
            <person name="van den Berg M."/>
            <person name="Mueller U."/>
            <person name="Heijne W."/>
            <person name="Wu L."/>
            <person name="Alam M.T."/>
            <person name="Ronning C.M."/>
            <person name="Nierman W.C."/>
            <person name="Bovenberg R.A.L."/>
            <person name="Breitling R."/>
            <person name="Takano E."/>
        </authorList>
    </citation>
    <scope>NUCLEOTIDE SEQUENCE [LARGE SCALE GENOMIC DNA]</scope>
    <source>
        <strain evidence="3">ATCC 27064 / DSM 738 / JCM 4710 / NBRC 13307 / NCIMB 12785 / NRRL 3585 / VKM Ac-602</strain>
        <plasmid evidence="2">pSCL4</plasmid>
    </source>
</reference>
<dbReference type="CDD" id="cd00093">
    <property type="entry name" value="HTH_XRE"/>
    <property type="match status" value="1"/>
</dbReference>
<gene>
    <name evidence="2" type="ORF">SCLAV_p0430</name>
</gene>
<proteinExistence type="predicted"/>
<protein>
    <submittedName>
        <fullName evidence="2">Helix-hairpin-helix DNA-binding motif-containing protein</fullName>
    </submittedName>
</protein>
<dbReference type="PROSITE" id="PS50943">
    <property type="entry name" value="HTH_CROC1"/>
    <property type="match status" value="1"/>
</dbReference>
<keyword evidence="2" id="KW-0238">DNA-binding</keyword>
<dbReference type="InterPro" id="IPR001387">
    <property type="entry name" value="Cro/C1-type_HTH"/>
</dbReference>
<keyword evidence="2" id="KW-0614">Plasmid</keyword>